<name>A0AAD9IZ96_9ANNE</name>
<dbReference type="EMBL" id="JAODUP010000839">
    <property type="protein sequence ID" value="KAK2143464.1"/>
    <property type="molecule type" value="Genomic_DNA"/>
</dbReference>
<accession>A0AAD9IZ96</accession>
<dbReference type="PANTHER" id="PTHR19143">
    <property type="entry name" value="FIBRINOGEN/TENASCIN/ANGIOPOEITIN"/>
    <property type="match status" value="1"/>
</dbReference>
<dbReference type="InterPro" id="IPR002181">
    <property type="entry name" value="Fibrinogen_a/b/g_C_dom"/>
</dbReference>
<keyword evidence="3" id="KW-1185">Reference proteome</keyword>
<dbReference type="Gene3D" id="3.90.215.10">
    <property type="entry name" value="Gamma Fibrinogen, chain A, domain 1"/>
    <property type="match status" value="1"/>
</dbReference>
<dbReference type="InterPro" id="IPR036056">
    <property type="entry name" value="Fibrinogen-like_C"/>
</dbReference>
<dbReference type="SUPFAM" id="SSF56496">
    <property type="entry name" value="Fibrinogen C-terminal domain-like"/>
    <property type="match status" value="1"/>
</dbReference>
<evidence type="ECO:0000313" key="2">
    <source>
        <dbReference type="EMBL" id="KAK2143464.1"/>
    </source>
</evidence>
<protein>
    <recommendedName>
        <fullName evidence="1">Fibrinogen C-terminal domain-containing protein</fullName>
    </recommendedName>
</protein>
<gene>
    <name evidence="2" type="ORF">LSH36_839g05097</name>
</gene>
<dbReference type="Pfam" id="PF00147">
    <property type="entry name" value="Fibrinogen_C"/>
    <property type="match status" value="1"/>
</dbReference>
<dbReference type="GO" id="GO:0005615">
    <property type="term" value="C:extracellular space"/>
    <property type="evidence" value="ECO:0007669"/>
    <property type="project" value="TreeGrafter"/>
</dbReference>
<evidence type="ECO:0000259" key="1">
    <source>
        <dbReference type="PROSITE" id="PS51406"/>
    </source>
</evidence>
<dbReference type="CDD" id="cd00087">
    <property type="entry name" value="FReD"/>
    <property type="match status" value="1"/>
</dbReference>
<organism evidence="2 3">
    <name type="scientific">Paralvinella palmiformis</name>
    <dbReference type="NCBI Taxonomy" id="53620"/>
    <lineage>
        <taxon>Eukaryota</taxon>
        <taxon>Metazoa</taxon>
        <taxon>Spiralia</taxon>
        <taxon>Lophotrochozoa</taxon>
        <taxon>Annelida</taxon>
        <taxon>Polychaeta</taxon>
        <taxon>Sedentaria</taxon>
        <taxon>Canalipalpata</taxon>
        <taxon>Terebellida</taxon>
        <taxon>Terebelliformia</taxon>
        <taxon>Alvinellidae</taxon>
        <taxon>Paralvinella</taxon>
    </lineage>
</organism>
<dbReference type="InterPro" id="IPR014716">
    <property type="entry name" value="Fibrinogen_a/b/g_C_1"/>
</dbReference>
<dbReference type="PROSITE" id="PS51406">
    <property type="entry name" value="FIBRINOGEN_C_2"/>
    <property type="match status" value="1"/>
</dbReference>
<dbReference type="Proteomes" id="UP001208570">
    <property type="component" value="Unassembled WGS sequence"/>
</dbReference>
<reference evidence="2" key="1">
    <citation type="journal article" date="2023" name="Mol. Biol. Evol.">
        <title>Third-Generation Sequencing Reveals the Adaptive Role of the Epigenome in Three Deep-Sea Polychaetes.</title>
        <authorList>
            <person name="Perez M."/>
            <person name="Aroh O."/>
            <person name="Sun Y."/>
            <person name="Lan Y."/>
            <person name="Juniper S.K."/>
            <person name="Young C.R."/>
            <person name="Angers B."/>
            <person name="Qian P.Y."/>
        </authorList>
    </citation>
    <scope>NUCLEOTIDE SEQUENCE</scope>
    <source>
        <strain evidence="2">P08H-3</strain>
    </source>
</reference>
<dbReference type="InterPro" id="IPR050373">
    <property type="entry name" value="Fibrinogen_C-term_domain"/>
</dbReference>
<evidence type="ECO:0000313" key="3">
    <source>
        <dbReference type="Proteomes" id="UP001208570"/>
    </source>
</evidence>
<comment type="caution">
    <text evidence="2">The sequence shown here is derived from an EMBL/GenBank/DDBJ whole genome shotgun (WGS) entry which is preliminary data.</text>
</comment>
<feature type="domain" description="Fibrinogen C-terminal" evidence="1">
    <location>
        <begin position="179"/>
        <end position="397"/>
    </location>
</feature>
<sequence>MPTKRKNVSIETKIEALQKVNKGDKAKAMIVKEYDVPASELPIHFSEYSVTPINETFIKDDSLDTCTAFRKRDVNAELPPTHFRIRRFIDQIGDINVTITGTKLGCGYNIYVSSLSLDQSKTWLGRWTTCTLLEISTDMGKERCSYWCMEPGNWREVQVLRVPRTTEEYYWEVCNINFTGISFVYPGCPDAFGNPSGVFHLFHPHSDTYTDVYCDQETNGGRWTVIMRRLDGSVNFIREWEDYKRGFGNLTGDFWGGNEFMHKLTTEGPTYLLRVELRSYEGEFIYAEYTHFWVGPESDNYRLHVTGYLHNSTAGESLQHHNGMMFSTASRDNDLSRDNCATKYGAPWWFRTCHAAFLTGKLQYPPCTGEGEGITWKHPWGFYKFANYARMMIRPFP</sequence>
<dbReference type="AlphaFoldDB" id="A0AAD9IZ96"/>
<dbReference type="SMART" id="SM00186">
    <property type="entry name" value="FBG"/>
    <property type="match status" value="1"/>
</dbReference>
<proteinExistence type="predicted"/>